<dbReference type="Proteomes" id="UP001162261">
    <property type="component" value="Unassembled WGS sequence"/>
</dbReference>
<evidence type="ECO:0000313" key="2">
    <source>
        <dbReference type="EMBL" id="MDH2172817.1"/>
    </source>
</evidence>
<protein>
    <submittedName>
        <fullName evidence="2">Pilin</fullName>
    </submittedName>
</protein>
<name>A0AA42XEH8_ACIJO</name>
<gene>
    <name evidence="2" type="ORF">N5J46_10335</name>
</gene>
<dbReference type="GO" id="GO:0007155">
    <property type="term" value="P:cell adhesion"/>
    <property type="evidence" value="ECO:0007669"/>
    <property type="project" value="InterPro"/>
</dbReference>
<dbReference type="SUPFAM" id="SSF54523">
    <property type="entry name" value="Pili subunits"/>
    <property type="match status" value="1"/>
</dbReference>
<comment type="similarity">
    <text evidence="1">Belongs to the N-Me-Phe pilin family.</text>
</comment>
<dbReference type="Pfam" id="PF00114">
    <property type="entry name" value="Pilin"/>
    <property type="match status" value="1"/>
</dbReference>
<dbReference type="GO" id="GO:0009289">
    <property type="term" value="C:pilus"/>
    <property type="evidence" value="ECO:0007669"/>
    <property type="project" value="InterPro"/>
</dbReference>
<reference evidence="2" key="1">
    <citation type="submission" date="2022-09" db="EMBL/GenBank/DDBJ databases">
        <title>Intensive care unit water sources are persistently colonized with multi-drug resistant bacteria and are the site of extensive horizontal gene transfer of antibiotic resistance genes.</title>
        <authorList>
            <person name="Diorio-Toth L."/>
        </authorList>
    </citation>
    <scope>NUCLEOTIDE SEQUENCE</scope>
    <source>
        <strain evidence="2">GD03649</strain>
    </source>
</reference>
<proteinExistence type="inferred from homology"/>
<evidence type="ECO:0000313" key="3">
    <source>
        <dbReference type="Proteomes" id="UP001162261"/>
    </source>
</evidence>
<dbReference type="EMBL" id="JAOCLH010000018">
    <property type="protein sequence ID" value="MDH2172817.1"/>
    <property type="molecule type" value="Genomic_DNA"/>
</dbReference>
<dbReference type="Gene3D" id="3.30.700.10">
    <property type="entry name" value="Glycoprotein, Type 4 Pilin"/>
    <property type="match status" value="1"/>
</dbReference>
<evidence type="ECO:0000256" key="1">
    <source>
        <dbReference type="ARBA" id="ARBA00005233"/>
    </source>
</evidence>
<comment type="caution">
    <text evidence="2">The sequence shown here is derived from an EMBL/GenBank/DDBJ whole genome shotgun (WGS) entry which is preliminary data.</text>
</comment>
<dbReference type="AlphaFoldDB" id="A0AA42XEH8"/>
<organism evidence="2 3">
    <name type="scientific">Acinetobacter johnsonii</name>
    <dbReference type="NCBI Taxonomy" id="40214"/>
    <lineage>
        <taxon>Bacteria</taxon>
        <taxon>Pseudomonadati</taxon>
        <taxon>Pseudomonadota</taxon>
        <taxon>Gammaproteobacteria</taxon>
        <taxon>Moraxellales</taxon>
        <taxon>Moraxellaceae</taxon>
        <taxon>Acinetobacter</taxon>
    </lineage>
</organism>
<dbReference type="InterPro" id="IPR045584">
    <property type="entry name" value="Pilin-like"/>
</dbReference>
<sequence>MSEAIIQGSHAKTLVNETFIANGITYLPDIAQEYNSRSITEKQTRYVSNIHLADDGVITITITNQMNVGLPATVLGKTLVMTPNIGGAKLANTQGSIDWACASDSSATAVAKNLVADIGTLPSAYVPPECQ</sequence>
<accession>A0AA42XEH8</accession>
<dbReference type="InterPro" id="IPR001082">
    <property type="entry name" value="Pilin"/>
</dbReference>